<dbReference type="PROSITE" id="PS51352">
    <property type="entry name" value="THIOREDOXIN_2"/>
    <property type="match status" value="1"/>
</dbReference>
<dbReference type="InterPro" id="IPR013740">
    <property type="entry name" value="Redoxin"/>
</dbReference>
<dbReference type="PANTHER" id="PTHR42852:SF6">
    <property type="entry name" value="THIOL:DISULFIDE INTERCHANGE PROTEIN DSBE"/>
    <property type="match status" value="1"/>
</dbReference>
<dbReference type="SUPFAM" id="SSF52833">
    <property type="entry name" value="Thioredoxin-like"/>
    <property type="match status" value="1"/>
</dbReference>
<evidence type="ECO:0000256" key="1">
    <source>
        <dbReference type="ARBA" id="ARBA00004196"/>
    </source>
</evidence>
<keyword evidence="4" id="KW-0676">Redox-active center</keyword>
<comment type="subcellular location">
    <subcellularLocation>
        <location evidence="1">Cell envelope</location>
    </subcellularLocation>
</comment>
<feature type="signal peptide" evidence="5">
    <location>
        <begin position="1"/>
        <end position="22"/>
    </location>
</feature>
<dbReference type="AlphaFoldDB" id="A0A931BIN5"/>
<keyword evidence="3" id="KW-1015">Disulfide bond</keyword>
<gene>
    <name evidence="7" type="ORF">I2I01_04590</name>
</gene>
<dbReference type="EMBL" id="JADQDP010000001">
    <property type="protein sequence ID" value="MBF9140898.1"/>
    <property type="molecule type" value="Genomic_DNA"/>
</dbReference>
<keyword evidence="8" id="KW-1185">Reference proteome</keyword>
<comment type="caution">
    <text evidence="7">The sequence shown here is derived from an EMBL/GenBank/DDBJ whole genome shotgun (WGS) entry which is preliminary data.</text>
</comment>
<dbReference type="InterPro" id="IPR013766">
    <property type="entry name" value="Thioredoxin_domain"/>
</dbReference>
<dbReference type="InterPro" id="IPR036249">
    <property type="entry name" value="Thioredoxin-like_sf"/>
</dbReference>
<dbReference type="Proteomes" id="UP000645610">
    <property type="component" value="Unassembled WGS sequence"/>
</dbReference>
<evidence type="ECO:0000256" key="2">
    <source>
        <dbReference type="ARBA" id="ARBA00022748"/>
    </source>
</evidence>
<dbReference type="Pfam" id="PF08534">
    <property type="entry name" value="Redoxin"/>
    <property type="match status" value="1"/>
</dbReference>
<evidence type="ECO:0000256" key="4">
    <source>
        <dbReference type="ARBA" id="ARBA00023284"/>
    </source>
</evidence>
<feature type="domain" description="Thioredoxin" evidence="6">
    <location>
        <begin position="210"/>
        <end position="353"/>
    </location>
</feature>
<evidence type="ECO:0000259" key="6">
    <source>
        <dbReference type="PROSITE" id="PS51352"/>
    </source>
</evidence>
<organism evidence="7 8">
    <name type="scientific">Hymenobacter properus</name>
    <dbReference type="NCBI Taxonomy" id="2791026"/>
    <lineage>
        <taxon>Bacteria</taxon>
        <taxon>Pseudomonadati</taxon>
        <taxon>Bacteroidota</taxon>
        <taxon>Cytophagia</taxon>
        <taxon>Cytophagales</taxon>
        <taxon>Hymenobacteraceae</taxon>
        <taxon>Hymenobacter</taxon>
    </lineage>
</organism>
<protein>
    <submittedName>
        <fullName evidence="7">TlpA family protein disulfide reductase</fullName>
    </submittedName>
</protein>
<keyword evidence="5" id="KW-0732">Signal</keyword>
<sequence>MPTLSRLVLGLVLLGISGPLRALGQNAPATSASGHPIIALQGQVQHVQSREFELIDHYGNQILKTTIPSNGRFSFRARWGAAQPATLRIGRQTTGLWLTPGDNLTITLDARHFNETLRYAGRGSRANNFRAADLLASHRIYNAYRQTLAGTEKQFGAWLAQARQQAAVRCQRAFPHPTASETAFLSYQRDDMDFLRYKFYERSWNSDRLTRPGLPAPAIHARDWHGQPFSLASLRGKWVYVDFWASWCGFCRGESARARTLRAALADRADDVVFLNVSIDDSWDKWLCAVEADSLAGLHVLSPDSGRANVAATYLLASLPRYLLIGPDGYIIDGNAPRPSSGAVERLIRQSLAKPTATAPPPAK</sequence>
<dbReference type="CDD" id="cd02966">
    <property type="entry name" value="TlpA_like_family"/>
    <property type="match status" value="1"/>
</dbReference>
<reference evidence="7 8" key="1">
    <citation type="submission" date="2020-11" db="EMBL/GenBank/DDBJ databases">
        <authorList>
            <person name="Kim M.K."/>
        </authorList>
    </citation>
    <scope>NUCLEOTIDE SEQUENCE [LARGE SCALE GENOMIC DNA]</scope>
    <source>
        <strain evidence="7 8">BT439</strain>
    </source>
</reference>
<dbReference type="RefSeq" id="WP_196285229.1">
    <property type="nucleotide sequence ID" value="NZ_JADQDP010000001.1"/>
</dbReference>
<evidence type="ECO:0000256" key="3">
    <source>
        <dbReference type="ARBA" id="ARBA00023157"/>
    </source>
</evidence>
<feature type="chain" id="PRO_5037573039" evidence="5">
    <location>
        <begin position="23"/>
        <end position="364"/>
    </location>
</feature>
<dbReference type="Gene3D" id="3.40.30.10">
    <property type="entry name" value="Glutaredoxin"/>
    <property type="match status" value="1"/>
</dbReference>
<accession>A0A931BIN5</accession>
<dbReference type="GO" id="GO:0030313">
    <property type="term" value="C:cell envelope"/>
    <property type="evidence" value="ECO:0007669"/>
    <property type="project" value="UniProtKB-SubCell"/>
</dbReference>
<dbReference type="GO" id="GO:0017004">
    <property type="term" value="P:cytochrome complex assembly"/>
    <property type="evidence" value="ECO:0007669"/>
    <property type="project" value="UniProtKB-KW"/>
</dbReference>
<dbReference type="PANTHER" id="PTHR42852">
    <property type="entry name" value="THIOL:DISULFIDE INTERCHANGE PROTEIN DSBE"/>
    <property type="match status" value="1"/>
</dbReference>
<evidence type="ECO:0000256" key="5">
    <source>
        <dbReference type="SAM" id="SignalP"/>
    </source>
</evidence>
<evidence type="ECO:0000313" key="7">
    <source>
        <dbReference type="EMBL" id="MBF9140898.1"/>
    </source>
</evidence>
<name>A0A931BIN5_9BACT</name>
<evidence type="ECO:0000313" key="8">
    <source>
        <dbReference type="Proteomes" id="UP000645610"/>
    </source>
</evidence>
<keyword evidence="2" id="KW-0201">Cytochrome c-type biogenesis</keyword>
<dbReference type="InterPro" id="IPR050553">
    <property type="entry name" value="Thioredoxin_ResA/DsbE_sf"/>
</dbReference>
<dbReference type="GO" id="GO:0016491">
    <property type="term" value="F:oxidoreductase activity"/>
    <property type="evidence" value="ECO:0007669"/>
    <property type="project" value="InterPro"/>
</dbReference>
<proteinExistence type="predicted"/>